<dbReference type="InterPro" id="IPR049362">
    <property type="entry name" value="TTI1_rpt"/>
</dbReference>
<dbReference type="InterPro" id="IPR011989">
    <property type="entry name" value="ARM-like"/>
</dbReference>
<dbReference type="PROSITE" id="PS50077">
    <property type="entry name" value="HEAT_REPEAT"/>
    <property type="match status" value="1"/>
</dbReference>
<dbReference type="GO" id="GO:0005737">
    <property type="term" value="C:cytoplasm"/>
    <property type="evidence" value="ECO:0007669"/>
    <property type="project" value="TreeGrafter"/>
</dbReference>
<feature type="domain" description="TTI1 C-terminal TPR" evidence="3">
    <location>
        <begin position="725"/>
        <end position="999"/>
    </location>
</feature>
<dbReference type="InParanoid" id="A0A6P7H727"/>
<dbReference type="FunCoup" id="A0A6P7H727">
    <property type="interactions" value="1708"/>
</dbReference>
<evidence type="ECO:0000259" key="2">
    <source>
        <dbReference type="Pfam" id="PF24173"/>
    </source>
</evidence>
<dbReference type="OrthoDB" id="49511at2759"/>
<dbReference type="PANTHER" id="PTHR18460">
    <property type="entry name" value="TEL2 INTERACTING PROTEIN 1 TTI1 FAMILY MEMBER"/>
    <property type="match status" value="1"/>
</dbReference>
<dbReference type="InterPro" id="IPR016024">
    <property type="entry name" value="ARM-type_fold"/>
</dbReference>
<proteinExistence type="predicted"/>
<dbReference type="KEGG" id="dvv:114347902"/>
<feature type="domain" description="TTI1 N-terminal TPR" evidence="2">
    <location>
        <begin position="11"/>
        <end position="364"/>
    </location>
</feature>
<sequence>MEETYPDFETFYRFKIACQRMVENPNDETNLEQLNKLVKNASKNCIKVVQPTVLASFYPIIKAISVEDTRFGSKFIHKLIDTLTDVFEKSIIDKMGIFFNMYSLLLYVIYDSRENRVLPIPEEMKLSVMLCTKALARSVSTDLLPELYNKVNAPKLCQMIYVALELAKFEKLRSLRIAAMECIMCIAQVFDDENFHDIVLRRQLAEVFMFFLPGIASGILKILLEDSKVGSKVQAVALKTWGRIVTLVMQNYDATSSVPNIVEFTRSVKKNYSKDKDTPIKKCTNNAEVTEYIETTKLNKKFYVSTDQKLQMVVKDFYKVLHCADEQVRLELLNMCQIIMNNCLGTMPLSSSHLIEIVISLTEDADKEVSKKSTQILSDLSNLLSSESLKAFIEGLEEGFITDINALPRRFNSIDEKEQLASLNLLIGYLNLFGEHKLQQVLLSANYLDTLLTTLLYICELEKCDIGLVEEYTTKDLHYVQAVTQPWMKFTRFKENTTLYQVQKLCSLLGKYGTFRLVSDFLLDVIMYNEVNRKEAIFILNEVISGINNDKEGVDIIANIFETYIDDKYYQVPLEVNEDVNRNEVLQNIIQVCLLTEGIGKIALKLKQGFHQFMLKILFVVLEKTGSSYEYIKIAGLKALHDITSACGYSDFNDLITSNIDYLTYHIERKLKSALKENREHALDVLTVLLQYCTAEILEHLKYIINTVIDSFNDFGININSYLQVFKVTVQVINRWWPVEIIDEDIKPKAEKIKEVEDFKVTGADKVEDNFSDEIMGKTAEEMYEEDRLKKEEQLKMDAEEVEEEEYKKPDPPTRIKITVSILKQSLHFLPSSIKSRKILVLDILTDGIEIIKDYEDELLPIVHLIWSPLVSRFDETGLPVVMTLSFKLLMVLARVSKEFIRMRTTKEVLPKILKFMNDLSKDSHLKDRGAQYRYSQNYKFQQIVLTNLAKVLIYLDVADEHVHKTMDCFRLYLSDKQPKALQDAALHFFICMARYDPPTVVNKINSWEKEDCDGNIKTMLLDILNHKQTGLEE</sequence>
<organism evidence="4">
    <name type="scientific">Diabrotica virgifera virgifera</name>
    <name type="common">western corn rootworm</name>
    <dbReference type="NCBI Taxonomy" id="50390"/>
    <lineage>
        <taxon>Eukaryota</taxon>
        <taxon>Metazoa</taxon>
        <taxon>Ecdysozoa</taxon>
        <taxon>Arthropoda</taxon>
        <taxon>Hexapoda</taxon>
        <taxon>Insecta</taxon>
        <taxon>Pterygota</taxon>
        <taxon>Neoptera</taxon>
        <taxon>Endopterygota</taxon>
        <taxon>Coleoptera</taxon>
        <taxon>Polyphaga</taxon>
        <taxon>Cucujiformia</taxon>
        <taxon>Chrysomeloidea</taxon>
        <taxon>Chrysomelidae</taxon>
        <taxon>Galerucinae</taxon>
        <taxon>Diabroticina</taxon>
        <taxon>Diabroticites</taxon>
        <taxon>Diabrotica</taxon>
    </lineage>
</organism>
<evidence type="ECO:0000259" key="3">
    <source>
        <dbReference type="Pfam" id="PF24181"/>
    </source>
</evidence>
<dbReference type="InterPro" id="IPR057566">
    <property type="entry name" value="TPR_TTI1_N"/>
</dbReference>
<dbReference type="InterPro" id="IPR057567">
    <property type="entry name" value="TPR_TTI1_C"/>
</dbReference>
<evidence type="ECO:0000313" key="4">
    <source>
        <dbReference type="RefSeq" id="XP_028154357.1"/>
    </source>
</evidence>
<dbReference type="InterPro" id="IPR052587">
    <property type="entry name" value="TELO2-interacting_protein_1"/>
</dbReference>
<dbReference type="Gene3D" id="1.25.10.10">
    <property type="entry name" value="Leucine-rich Repeat Variant"/>
    <property type="match status" value="2"/>
</dbReference>
<name>A0A6P7H727_DIAVI</name>
<dbReference type="Pfam" id="PF24173">
    <property type="entry name" value="TPR_TTI1_N"/>
    <property type="match status" value="1"/>
</dbReference>
<gene>
    <name evidence="4" type="primary">LOC114347902</name>
</gene>
<dbReference type="AlphaFoldDB" id="A0A6P7H727"/>
<dbReference type="Pfam" id="PF24176">
    <property type="entry name" value="TPR_TTI1_2nd"/>
    <property type="match status" value="1"/>
</dbReference>
<dbReference type="PANTHER" id="PTHR18460:SF3">
    <property type="entry name" value="TELO2-INTERACTING PROTEIN 1 HOMOLOG"/>
    <property type="match status" value="1"/>
</dbReference>
<reference evidence="4" key="1">
    <citation type="submission" date="2025-08" db="UniProtKB">
        <authorList>
            <consortium name="RefSeq"/>
        </authorList>
    </citation>
    <scope>IDENTIFICATION</scope>
    <source>
        <tissue evidence="4">Whole insect</tissue>
    </source>
</reference>
<accession>A0A6P7H727</accession>
<dbReference type="InterPro" id="IPR021133">
    <property type="entry name" value="HEAT_type_2"/>
</dbReference>
<dbReference type="RefSeq" id="XP_028154357.1">
    <property type="nucleotide sequence ID" value="XM_028298556.1"/>
</dbReference>
<dbReference type="SUPFAM" id="SSF48371">
    <property type="entry name" value="ARM repeat"/>
    <property type="match status" value="1"/>
</dbReference>
<dbReference type="Pfam" id="PF24181">
    <property type="entry name" value="TPR_TTI1_C"/>
    <property type="match status" value="1"/>
</dbReference>
<dbReference type="Pfam" id="PF21547">
    <property type="entry name" value="TTI1"/>
    <property type="match status" value="1"/>
</dbReference>
<feature type="repeat" description="HEAT" evidence="1">
    <location>
        <begin position="354"/>
        <end position="392"/>
    </location>
</feature>
<protein>
    <submittedName>
        <fullName evidence="4">TELO2-interacting protein 1 homolog</fullName>
    </submittedName>
</protein>
<evidence type="ECO:0000256" key="1">
    <source>
        <dbReference type="PROSITE-ProRule" id="PRU00103"/>
    </source>
</evidence>